<evidence type="ECO:0000313" key="3">
    <source>
        <dbReference type="Proteomes" id="UP000541109"/>
    </source>
</evidence>
<comment type="caution">
    <text evidence="2">The sequence shown here is derived from an EMBL/GenBank/DDBJ whole genome shotgun (WGS) entry which is preliminary data.</text>
</comment>
<feature type="transmembrane region" description="Helical" evidence="1">
    <location>
        <begin position="45"/>
        <end position="68"/>
    </location>
</feature>
<sequence>MKARRHLFALPFLIFWLGAWTIGGFSALTRLINGSIEESVGRYFTIFWLGGWAIGWLLVFFTVTWMLFGKEFIIIKSQAIIRYLNLPLLSKRRYYNPLNVSNVRAITQFAGGRRGHLDIPIIGKSEAVAFDYGSKTVRLGVGLDEAEAESVASAIRDKLGLKGVSQ</sequence>
<dbReference type="RefSeq" id="WP_182167521.1">
    <property type="nucleotide sequence ID" value="NZ_JACFXV010000064.1"/>
</dbReference>
<keyword evidence="1" id="KW-0472">Membrane</keyword>
<keyword evidence="1" id="KW-1133">Transmembrane helix</keyword>
<gene>
    <name evidence="2" type="ORF">H2509_16990</name>
</gene>
<organism evidence="2 3">
    <name type="scientific">Stappia albiluteola</name>
    <dbReference type="NCBI Taxonomy" id="2758565"/>
    <lineage>
        <taxon>Bacteria</taxon>
        <taxon>Pseudomonadati</taxon>
        <taxon>Pseudomonadota</taxon>
        <taxon>Alphaproteobacteria</taxon>
        <taxon>Hyphomicrobiales</taxon>
        <taxon>Stappiaceae</taxon>
        <taxon>Stappia</taxon>
    </lineage>
</organism>
<dbReference type="Proteomes" id="UP000541109">
    <property type="component" value="Unassembled WGS sequence"/>
</dbReference>
<keyword evidence="3" id="KW-1185">Reference proteome</keyword>
<name>A0A839AIS5_9HYPH</name>
<keyword evidence="1" id="KW-0812">Transmembrane</keyword>
<evidence type="ECO:0000313" key="2">
    <source>
        <dbReference type="EMBL" id="MBA5778824.1"/>
    </source>
</evidence>
<proteinExistence type="predicted"/>
<accession>A0A839AIS5</accession>
<dbReference type="AlphaFoldDB" id="A0A839AIS5"/>
<reference evidence="2 3" key="1">
    <citation type="submission" date="2020-07" db="EMBL/GenBank/DDBJ databases">
        <title>Stappia sp., F7233, whole genome shotgun sequencing project.</title>
        <authorList>
            <person name="Jiang S."/>
            <person name="Liu Z.W."/>
            <person name="Du Z.J."/>
        </authorList>
    </citation>
    <scope>NUCLEOTIDE SEQUENCE [LARGE SCALE GENOMIC DNA]</scope>
    <source>
        <strain evidence="2 3">F7233</strain>
    </source>
</reference>
<dbReference type="EMBL" id="JACFXV010000064">
    <property type="protein sequence ID" value="MBA5778824.1"/>
    <property type="molecule type" value="Genomic_DNA"/>
</dbReference>
<protein>
    <submittedName>
        <fullName evidence="2">Uncharacterized protein</fullName>
    </submittedName>
</protein>
<evidence type="ECO:0000256" key="1">
    <source>
        <dbReference type="SAM" id="Phobius"/>
    </source>
</evidence>